<dbReference type="GO" id="GO:0004185">
    <property type="term" value="F:serine-type carboxypeptidase activity"/>
    <property type="evidence" value="ECO:0007669"/>
    <property type="project" value="UniProtKB-UniRule"/>
</dbReference>
<dbReference type="PANTHER" id="PTHR11802">
    <property type="entry name" value="SERINE PROTEASE FAMILY S10 SERINE CARBOXYPEPTIDASE"/>
    <property type="match status" value="1"/>
</dbReference>
<dbReference type="GO" id="GO:0019748">
    <property type="term" value="P:secondary metabolic process"/>
    <property type="evidence" value="ECO:0007669"/>
    <property type="project" value="TreeGrafter"/>
</dbReference>
<sequence length="487" mass="55024">MLKMSLLSFVGMLVYVKLLLYCSLAAGAGFSTAVKHVPGYEGSLPFQLETGYIGVGEPQEEVQLFYYFIKSESPIRPDKDPVILWLTGGPGCSGLWSVTFDNGPLRFIEAEYNGSIPTLTLNPYAWTKVANIIFLDLPVGTGFSYANSSRPKHSDDTQAGIHGTQFIQKWLEGHPEYISNDLYVGGESYAGIFVPIMTTYISDGIETGATPWINLKGYLLGNPLAFQFNYTPHNYQIPFAHGMGLISNDFYESLQYQCRGESQDIDSSNLLCFHNLVTFYEGYDELYTSHILEPACHGVSVSRKAPVCHKEYKNGNYLKKFNIQRRSLGRRSNLSLSPKAKCRDYWYGLMEHWVNEQSVREALHVKKGTVDVWEFCRSNLSYTQNIESVTSYHAYLSKKGYRSLIYSGDHDPCITFISTEAWIKALNYSIVDDWRPWWVDHQVGGYTMTYSNGMTYATVKGAGHTTPESAPYQSLIMFTNWIQDGVL</sequence>
<keyword evidence="6" id="KW-1185">Reference proteome</keyword>
<dbReference type="EC" id="3.4.16.-" evidence="4"/>
<dbReference type="OrthoDB" id="443318at2759"/>
<dbReference type="SUPFAM" id="SSF53474">
    <property type="entry name" value="alpha/beta-Hydrolases"/>
    <property type="match status" value="1"/>
</dbReference>
<evidence type="ECO:0000313" key="5">
    <source>
        <dbReference type="EMBL" id="CAH9063093.1"/>
    </source>
</evidence>
<dbReference type="GO" id="GO:0016747">
    <property type="term" value="F:acyltransferase activity, transferring groups other than amino-acyl groups"/>
    <property type="evidence" value="ECO:0007669"/>
    <property type="project" value="TreeGrafter"/>
</dbReference>
<accession>A0A9P0YKI0</accession>
<dbReference type="FunFam" id="3.40.50.1820:FF:000072">
    <property type="entry name" value="Serine carboxypeptidase-like 19"/>
    <property type="match status" value="1"/>
</dbReference>
<dbReference type="Gene3D" id="3.40.50.1820">
    <property type="entry name" value="alpha/beta hydrolase"/>
    <property type="match status" value="1"/>
</dbReference>
<name>A0A9P0YKI0_CUSEU</name>
<dbReference type="PRINTS" id="PR00724">
    <property type="entry name" value="CRBOXYPTASEC"/>
</dbReference>
<dbReference type="Pfam" id="PF00450">
    <property type="entry name" value="Peptidase_S10"/>
    <property type="match status" value="1"/>
</dbReference>
<keyword evidence="4" id="KW-0645">Protease</keyword>
<keyword evidence="4" id="KW-0121">Carboxypeptidase</keyword>
<dbReference type="InterPro" id="IPR018202">
    <property type="entry name" value="Ser_caboxypep_ser_AS"/>
</dbReference>
<comment type="caution">
    <text evidence="5">The sequence shown here is derived from an EMBL/GenBank/DDBJ whole genome shotgun (WGS) entry which is preliminary data.</text>
</comment>
<evidence type="ECO:0000256" key="3">
    <source>
        <dbReference type="ARBA" id="ARBA00022525"/>
    </source>
</evidence>
<dbReference type="GO" id="GO:0006508">
    <property type="term" value="P:proteolysis"/>
    <property type="evidence" value="ECO:0007669"/>
    <property type="project" value="UniProtKB-KW"/>
</dbReference>
<organism evidence="5 6">
    <name type="scientific">Cuscuta europaea</name>
    <name type="common">European dodder</name>
    <dbReference type="NCBI Taxonomy" id="41803"/>
    <lineage>
        <taxon>Eukaryota</taxon>
        <taxon>Viridiplantae</taxon>
        <taxon>Streptophyta</taxon>
        <taxon>Embryophyta</taxon>
        <taxon>Tracheophyta</taxon>
        <taxon>Spermatophyta</taxon>
        <taxon>Magnoliopsida</taxon>
        <taxon>eudicotyledons</taxon>
        <taxon>Gunneridae</taxon>
        <taxon>Pentapetalae</taxon>
        <taxon>asterids</taxon>
        <taxon>lamiids</taxon>
        <taxon>Solanales</taxon>
        <taxon>Convolvulaceae</taxon>
        <taxon>Cuscuteae</taxon>
        <taxon>Cuscuta</taxon>
        <taxon>Cuscuta subgen. Cuscuta</taxon>
    </lineage>
</organism>
<dbReference type="GO" id="GO:0005576">
    <property type="term" value="C:extracellular region"/>
    <property type="evidence" value="ECO:0007669"/>
    <property type="project" value="UniProtKB-SubCell"/>
</dbReference>
<feature type="signal peptide" evidence="4">
    <location>
        <begin position="1"/>
        <end position="27"/>
    </location>
</feature>
<gene>
    <name evidence="5" type="ORF">CEURO_LOCUS2006</name>
</gene>
<comment type="subcellular location">
    <subcellularLocation>
        <location evidence="1">Secreted</location>
    </subcellularLocation>
</comment>
<evidence type="ECO:0000256" key="2">
    <source>
        <dbReference type="ARBA" id="ARBA00009431"/>
    </source>
</evidence>
<evidence type="ECO:0000313" key="6">
    <source>
        <dbReference type="Proteomes" id="UP001152484"/>
    </source>
</evidence>
<evidence type="ECO:0000256" key="1">
    <source>
        <dbReference type="ARBA" id="ARBA00004613"/>
    </source>
</evidence>
<comment type="similarity">
    <text evidence="2 4">Belongs to the peptidase S10 family.</text>
</comment>
<dbReference type="InterPro" id="IPR001563">
    <property type="entry name" value="Peptidase_S10"/>
</dbReference>
<keyword evidence="4" id="KW-0732">Signal</keyword>
<dbReference type="AlphaFoldDB" id="A0A9P0YKI0"/>
<proteinExistence type="inferred from homology"/>
<dbReference type="PANTHER" id="PTHR11802:SF257">
    <property type="entry name" value="SERINE CARBOXYPEPTIDASE-LIKE 17"/>
    <property type="match status" value="1"/>
</dbReference>
<dbReference type="FunFam" id="3.40.50.12670:FF:000002">
    <property type="entry name" value="Carboxypeptidase"/>
    <property type="match status" value="1"/>
</dbReference>
<dbReference type="InterPro" id="IPR029058">
    <property type="entry name" value="AB_hydrolase_fold"/>
</dbReference>
<evidence type="ECO:0000256" key="4">
    <source>
        <dbReference type="RuleBase" id="RU361156"/>
    </source>
</evidence>
<dbReference type="Proteomes" id="UP001152484">
    <property type="component" value="Unassembled WGS sequence"/>
</dbReference>
<feature type="chain" id="PRO_5040534298" description="Carboxypeptidase" evidence="4">
    <location>
        <begin position="28"/>
        <end position="487"/>
    </location>
</feature>
<dbReference type="EMBL" id="CAMAPE010000004">
    <property type="protein sequence ID" value="CAH9063093.1"/>
    <property type="molecule type" value="Genomic_DNA"/>
</dbReference>
<keyword evidence="3" id="KW-0964">Secreted</keyword>
<dbReference type="PROSITE" id="PS00131">
    <property type="entry name" value="CARBOXYPEPT_SER_SER"/>
    <property type="match status" value="1"/>
</dbReference>
<reference evidence="5" key="1">
    <citation type="submission" date="2022-07" db="EMBL/GenBank/DDBJ databases">
        <authorList>
            <person name="Macas J."/>
            <person name="Novak P."/>
            <person name="Neumann P."/>
        </authorList>
    </citation>
    <scope>NUCLEOTIDE SEQUENCE</scope>
</reference>
<protein>
    <recommendedName>
        <fullName evidence="4">Carboxypeptidase</fullName>
        <ecNumber evidence="4">3.4.16.-</ecNumber>
    </recommendedName>
</protein>
<keyword evidence="4" id="KW-0378">Hydrolase</keyword>